<dbReference type="GO" id="GO:0006281">
    <property type="term" value="P:DNA repair"/>
    <property type="evidence" value="ECO:0007669"/>
    <property type="project" value="TreeGrafter"/>
</dbReference>
<name>A0A0G0HA23_9BACT</name>
<gene>
    <name evidence="1" type="ORF">US50_C0016G0020</name>
</gene>
<dbReference type="EMBL" id="LBTF01000016">
    <property type="protein sequence ID" value="KKQ35390.1"/>
    <property type="molecule type" value="Genomic_DNA"/>
</dbReference>
<dbReference type="SFLD" id="SFLDG01129">
    <property type="entry name" value="C1.5:_HAD__Beta-PGM__Phosphata"/>
    <property type="match status" value="1"/>
</dbReference>
<dbReference type="Gene3D" id="3.40.50.1000">
    <property type="entry name" value="HAD superfamily/HAD-like"/>
    <property type="match status" value="1"/>
</dbReference>
<organism evidence="1 2">
    <name type="scientific">Candidatus Nomurabacteria bacterium GW2011_GWB1_37_5</name>
    <dbReference type="NCBI Taxonomy" id="1618742"/>
    <lineage>
        <taxon>Bacteria</taxon>
        <taxon>Candidatus Nomuraibacteriota</taxon>
    </lineage>
</organism>
<comment type="caution">
    <text evidence="1">The sequence shown here is derived from an EMBL/GenBank/DDBJ whole genome shotgun (WGS) entry which is preliminary data.</text>
</comment>
<dbReference type="GO" id="GO:0005829">
    <property type="term" value="C:cytosol"/>
    <property type="evidence" value="ECO:0007669"/>
    <property type="project" value="TreeGrafter"/>
</dbReference>
<dbReference type="AlphaFoldDB" id="A0A0G0HA23"/>
<protein>
    <submittedName>
        <fullName evidence="1">Putative phosphatase</fullName>
    </submittedName>
</protein>
<accession>A0A0G0HA23</accession>
<dbReference type="InterPro" id="IPR023214">
    <property type="entry name" value="HAD_sf"/>
</dbReference>
<evidence type="ECO:0000313" key="2">
    <source>
        <dbReference type="Proteomes" id="UP000033876"/>
    </source>
</evidence>
<dbReference type="InterPro" id="IPR023198">
    <property type="entry name" value="PGP-like_dom2"/>
</dbReference>
<dbReference type="PANTHER" id="PTHR43434">
    <property type="entry name" value="PHOSPHOGLYCOLATE PHOSPHATASE"/>
    <property type="match status" value="1"/>
</dbReference>
<sequence>MEKKVIIFDLDGVLFDTIDLASADMLKLYPGVTPEAIKSMHKNNIHDEMKKPTWIKKQETDEERDKRWQIYTQNKAKQPMYKDMKEFVQRLAKKYILVINTSAMTVNCMPLLLRESIAVCFSQIATKEMHTSKAEKFKMISEQFGQNIGKMLFITDTVGDLLEAGVVNIPTIAVTWGMHDRDYFTEKPYKNLIAIVDSPKELEEYINAYEFAL</sequence>
<dbReference type="InterPro" id="IPR041492">
    <property type="entry name" value="HAD_2"/>
</dbReference>
<dbReference type="SFLD" id="SFLDS00003">
    <property type="entry name" value="Haloacid_Dehalogenase"/>
    <property type="match status" value="1"/>
</dbReference>
<dbReference type="PANTHER" id="PTHR43434:SF1">
    <property type="entry name" value="PHOSPHOGLYCOLATE PHOSPHATASE"/>
    <property type="match status" value="1"/>
</dbReference>
<dbReference type="InterPro" id="IPR050155">
    <property type="entry name" value="HAD-like_hydrolase_sf"/>
</dbReference>
<dbReference type="GO" id="GO:0008967">
    <property type="term" value="F:phosphoglycolate phosphatase activity"/>
    <property type="evidence" value="ECO:0007669"/>
    <property type="project" value="TreeGrafter"/>
</dbReference>
<dbReference type="Gene3D" id="1.10.150.240">
    <property type="entry name" value="Putative phosphatase, domain 2"/>
    <property type="match status" value="1"/>
</dbReference>
<evidence type="ECO:0000313" key="1">
    <source>
        <dbReference type="EMBL" id="KKQ35390.1"/>
    </source>
</evidence>
<dbReference type="Proteomes" id="UP000033876">
    <property type="component" value="Unassembled WGS sequence"/>
</dbReference>
<dbReference type="InterPro" id="IPR036412">
    <property type="entry name" value="HAD-like_sf"/>
</dbReference>
<dbReference type="Pfam" id="PF13419">
    <property type="entry name" value="HAD_2"/>
    <property type="match status" value="1"/>
</dbReference>
<proteinExistence type="predicted"/>
<dbReference type="SUPFAM" id="SSF56784">
    <property type="entry name" value="HAD-like"/>
    <property type="match status" value="1"/>
</dbReference>
<reference evidence="1 2" key="1">
    <citation type="journal article" date="2015" name="Nature">
        <title>rRNA introns, odd ribosomes, and small enigmatic genomes across a large radiation of phyla.</title>
        <authorList>
            <person name="Brown C.T."/>
            <person name="Hug L.A."/>
            <person name="Thomas B.C."/>
            <person name="Sharon I."/>
            <person name="Castelle C.J."/>
            <person name="Singh A."/>
            <person name="Wilkins M.J."/>
            <person name="Williams K.H."/>
            <person name="Banfield J.F."/>
        </authorList>
    </citation>
    <scope>NUCLEOTIDE SEQUENCE [LARGE SCALE GENOMIC DNA]</scope>
</reference>